<organism evidence="2 3">
    <name type="scientific">Goodfellowiella coeruleoviolacea</name>
    <dbReference type="NCBI Taxonomy" id="334858"/>
    <lineage>
        <taxon>Bacteria</taxon>
        <taxon>Bacillati</taxon>
        <taxon>Actinomycetota</taxon>
        <taxon>Actinomycetes</taxon>
        <taxon>Pseudonocardiales</taxon>
        <taxon>Pseudonocardiaceae</taxon>
        <taxon>Goodfellowiella</taxon>
    </lineage>
</organism>
<reference evidence="2" key="1">
    <citation type="submission" date="2022-06" db="EMBL/GenBank/DDBJ databases">
        <title>Genomic Encyclopedia of Archaeal and Bacterial Type Strains, Phase II (KMG-II): from individual species to whole genera.</title>
        <authorList>
            <person name="Goeker M."/>
        </authorList>
    </citation>
    <scope>NUCLEOTIDE SEQUENCE</scope>
    <source>
        <strain evidence="2">DSM 43935</strain>
    </source>
</reference>
<dbReference type="Proteomes" id="UP001206128">
    <property type="component" value="Unassembled WGS sequence"/>
</dbReference>
<feature type="region of interest" description="Disordered" evidence="1">
    <location>
        <begin position="41"/>
        <end position="61"/>
    </location>
</feature>
<name>A0AAE3KD69_9PSEU</name>
<dbReference type="EMBL" id="JAMTCK010000001">
    <property type="protein sequence ID" value="MCP2163701.1"/>
    <property type="molecule type" value="Genomic_DNA"/>
</dbReference>
<gene>
    <name evidence="2" type="ORF">LX83_000541</name>
</gene>
<evidence type="ECO:0000256" key="1">
    <source>
        <dbReference type="SAM" id="MobiDB-lite"/>
    </source>
</evidence>
<dbReference type="AlphaFoldDB" id="A0AAE3KD69"/>
<protein>
    <submittedName>
        <fullName evidence="2">Uncharacterized protein</fullName>
    </submittedName>
</protein>
<feature type="compositionally biased region" description="Low complexity" evidence="1">
    <location>
        <begin position="44"/>
        <end position="59"/>
    </location>
</feature>
<evidence type="ECO:0000313" key="2">
    <source>
        <dbReference type="EMBL" id="MCP2163701.1"/>
    </source>
</evidence>
<dbReference type="PROSITE" id="PS51257">
    <property type="entry name" value="PROKAR_LIPOPROTEIN"/>
    <property type="match status" value="1"/>
</dbReference>
<comment type="caution">
    <text evidence="2">The sequence shown here is derived from an EMBL/GenBank/DDBJ whole genome shotgun (WGS) entry which is preliminary data.</text>
</comment>
<evidence type="ECO:0000313" key="3">
    <source>
        <dbReference type="Proteomes" id="UP001206128"/>
    </source>
</evidence>
<accession>A0AAE3KD69</accession>
<sequence>MRRVCVVAAVGTVLALAGCSGKPNDLRQGYGANATATQSAEQVTASSTAPPTTSTAPSTVDADALRRKLTSALLTEQVLAAEDLGPSAPPKAASRPPELACGISPQNVGQLSGGMQASWVSQSGQSTLVQFVATGAEGGGRAVVEAVRAKLTCANYSRQGKAVQVTGKLDLADLSGVDDQFAWCERATDNTGSCTLVLAADDLVTVVRLDTISEARARTVLPRIAPKAAEALTTG</sequence>
<keyword evidence="3" id="KW-1185">Reference proteome</keyword>
<proteinExistence type="predicted"/>